<feature type="region of interest" description="Disordered" evidence="1">
    <location>
        <begin position="197"/>
        <end position="234"/>
    </location>
</feature>
<organism evidence="3 4">
    <name type="scientific">Muricoccus roseus</name>
    <dbReference type="NCBI Taxonomy" id="198092"/>
    <lineage>
        <taxon>Bacteria</taxon>
        <taxon>Pseudomonadati</taxon>
        <taxon>Pseudomonadota</taxon>
        <taxon>Alphaproteobacteria</taxon>
        <taxon>Acetobacterales</taxon>
        <taxon>Roseomonadaceae</taxon>
        <taxon>Muricoccus</taxon>
    </lineage>
</organism>
<dbReference type="STRING" id="198092.SAMN02745194_01230"/>
<proteinExistence type="predicted"/>
<name>A0A1M6EG98_9PROT</name>
<keyword evidence="2" id="KW-0732">Signal</keyword>
<dbReference type="Pfam" id="PF12915">
    <property type="entry name" value="DUF3833"/>
    <property type="match status" value="1"/>
</dbReference>
<dbReference type="EMBL" id="FQZF01000005">
    <property type="protein sequence ID" value="SHI84409.1"/>
    <property type="molecule type" value="Genomic_DNA"/>
</dbReference>
<keyword evidence="4" id="KW-1185">Reference proteome</keyword>
<reference evidence="3 4" key="1">
    <citation type="submission" date="2016-11" db="EMBL/GenBank/DDBJ databases">
        <authorList>
            <person name="Jaros S."/>
            <person name="Januszkiewicz K."/>
            <person name="Wedrychowicz H."/>
        </authorList>
    </citation>
    <scope>NUCLEOTIDE SEQUENCE [LARGE SCALE GENOMIC DNA]</scope>
    <source>
        <strain evidence="3 4">DSM 14916</strain>
    </source>
</reference>
<gene>
    <name evidence="3" type="ORF">SAMN02745194_01230</name>
</gene>
<accession>A0A1M6EG98</accession>
<feature type="signal peptide" evidence="2">
    <location>
        <begin position="1"/>
        <end position="23"/>
    </location>
</feature>
<protein>
    <recommendedName>
        <fullName evidence="5">Lipoprotein</fullName>
    </recommendedName>
</protein>
<evidence type="ECO:0008006" key="5">
    <source>
        <dbReference type="Google" id="ProtNLM"/>
    </source>
</evidence>
<sequence>MVRRAMTPRRSLLLALPALGAAAALPGCGTAPETFQGKGPPFRPEEFFAGKLRSHGMFVTRLGAIERWFTATLVGAWDGRLLTFDEIFRYDDTFEDRRFWQLRRDPADPSGESWVGEATDATGPVRGRVMGNAFHLQHELDMLTLSGKRRRLGFDQWFLRTAEDMAISRAAVSWYGLQVGTAQVAFQRISVGVTEGQVSAGQAAREEAPAGPRTPPPAPAWRDPGRVMNAPPRR</sequence>
<dbReference type="OrthoDB" id="5296954at2"/>
<evidence type="ECO:0000256" key="1">
    <source>
        <dbReference type="SAM" id="MobiDB-lite"/>
    </source>
</evidence>
<dbReference type="InterPro" id="IPR024409">
    <property type="entry name" value="DUF3833"/>
</dbReference>
<evidence type="ECO:0000256" key="2">
    <source>
        <dbReference type="SAM" id="SignalP"/>
    </source>
</evidence>
<feature type="chain" id="PRO_5012725779" description="Lipoprotein" evidence="2">
    <location>
        <begin position="24"/>
        <end position="234"/>
    </location>
</feature>
<dbReference type="AlphaFoldDB" id="A0A1M6EG98"/>
<dbReference type="Proteomes" id="UP000184387">
    <property type="component" value="Unassembled WGS sequence"/>
</dbReference>
<evidence type="ECO:0000313" key="3">
    <source>
        <dbReference type="EMBL" id="SHI84409.1"/>
    </source>
</evidence>
<evidence type="ECO:0000313" key="4">
    <source>
        <dbReference type="Proteomes" id="UP000184387"/>
    </source>
</evidence>